<dbReference type="InterPro" id="IPR025392">
    <property type="entry name" value="DUF4124"/>
</dbReference>
<protein>
    <recommendedName>
        <fullName evidence="2">DUF4124 domain-containing protein</fullName>
    </recommendedName>
</protein>
<evidence type="ECO:0000259" key="2">
    <source>
        <dbReference type="Pfam" id="PF13511"/>
    </source>
</evidence>
<reference evidence="3" key="1">
    <citation type="submission" date="2018-06" db="EMBL/GenBank/DDBJ databases">
        <authorList>
            <person name="Zhirakovskaya E."/>
        </authorList>
    </citation>
    <scope>NUCLEOTIDE SEQUENCE</scope>
</reference>
<evidence type="ECO:0000313" key="3">
    <source>
        <dbReference type="EMBL" id="VAW56942.1"/>
    </source>
</evidence>
<name>A0A3B0X082_9ZZZZ</name>
<dbReference type="Pfam" id="PF13511">
    <property type="entry name" value="DUF4124"/>
    <property type="match status" value="1"/>
</dbReference>
<dbReference type="EMBL" id="UOFF01000305">
    <property type="protein sequence ID" value="VAW56942.1"/>
    <property type="molecule type" value="Genomic_DNA"/>
</dbReference>
<feature type="domain" description="DUF4124" evidence="2">
    <location>
        <begin position="17"/>
        <end position="55"/>
    </location>
</feature>
<feature type="region of interest" description="Disordered" evidence="1">
    <location>
        <begin position="124"/>
        <end position="152"/>
    </location>
</feature>
<organism evidence="3">
    <name type="scientific">hydrothermal vent metagenome</name>
    <dbReference type="NCBI Taxonomy" id="652676"/>
    <lineage>
        <taxon>unclassified sequences</taxon>
        <taxon>metagenomes</taxon>
        <taxon>ecological metagenomes</taxon>
    </lineage>
</organism>
<sequence>MLKKSINVIFLLIYMFAITANAEIYKWVDAQGKIHYGDKINSDSTEKVTPIDVDTSIKGNLQVDRVRTEKRRKLLNAFSEDRVRENKQKAKAKKLNKKKARACIRYKDKMRRYNRASSLYRLDKTGNRVTMSNEEREKSTESLKNKIKKHCK</sequence>
<dbReference type="AlphaFoldDB" id="A0A3B0X082"/>
<feature type="compositionally biased region" description="Basic and acidic residues" evidence="1">
    <location>
        <begin position="133"/>
        <end position="144"/>
    </location>
</feature>
<proteinExistence type="predicted"/>
<accession>A0A3B0X082</accession>
<gene>
    <name evidence="3" type="ORF">MNBD_GAMMA07-383</name>
</gene>
<evidence type="ECO:0000256" key="1">
    <source>
        <dbReference type="SAM" id="MobiDB-lite"/>
    </source>
</evidence>